<feature type="active site" description="Charge relay system" evidence="1">
    <location>
        <position position="382"/>
    </location>
</feature>
<dbReference type="Gene3D" id="3.40.50.1820">
    <property type="entry name" value="alpha/beta hydrolase"/>
    <property type="match status" value="1"/>
</dbReference>
<evidence type="ECO:0000256" key="1">
    <source>
        <dbReference type="PIRSR" id="PIRSR639069-1"/>
    </source>
</evidence>
<dbReference type="EMBL" id="RJUF01000194">
    <property type="protein sequence ID" value="MCP9766067.1"/>
    <property type="molecule type" value="Genomic_DNA"/>
</dbReference>
<keyword evidence="4" id="KW-1185">Reference proteome</keyword>
<dbReference type="Pfam" id="PF05448">
    <property type="entry name" value="AXE1"/>
    <property type="match status" value="1"/>
</dbReference>
<dbReference type="InterPro" id="IPR029058">
    <property type="entry name" value="AB_hydrolase_fold"/>
</dbReference>
<dbReference type="Proteomes" id="UP001204144">
    <property type="component" value="Unassembled WGS sequence"/>
</dbReference>
<dbReference type="GO" id="GO:0052689">
    <property type="term" value="F:carboxylic ester hydrolase activity"/>
    <property type="evidence" value="ECO:0007669"/>
    <property type="project" value="TreeGrafter"/>
</dbReference>
<evidence type="ECO:0000259" key="2">
    <source>
        <dbReference type="Pfam" id="PF05448"/>
    </source>
</evidence>
<evidence type="ECO:0000313" key="3">
    <source>
        <dbReference type="EMBL" id="MCP9766067.1"/>
    </source>
</evidence>
<comment type="caution">
    <text evidence="3">The sequence shown here is derived from an EMBL/GenBank/DDBJ whole genome shotgun (WGS) entry which is preliminary data.</text>
</comment>
<feature type="domain" description="Acetyl xylan esterase" evidence="2">
    <location>
        <begin position="130"/>
        <end position="426"/>
    </location>
</feature>
<organism evidence="3 4">
    <name type="scientific">Lacihabitans soyangensis</name>
    <dbReference type="NCBI Taxonomy" id="869394"/>
    <lineage>
        <taxon>Bacteria</taxon>
        <taxon>Pseudomonadati</taxon>
        <taxon>Bacteroidota</taxon>
        <taxon>Cytophagia</taxon>
        <taxon>Cytophagales</taxon>
        <taxon>Leadbetterellaceae</taxon>
        <taxon>Lacihabitans</taxon>
    </lineage>
</organism>
<feature type="active site" description="Nucleophile" evidence="1">
    <location>
        <position position="297"/>
    </location>
</feature>
<feature type="active site" description="Charge relay system" evidence="1">
    <location>
        <position position="411"/>
    </location>
</feature>
<gene>
    <name evidence="3" type="ORF">EGI31_24280</name>
</gene>
<dbReference type="PANTHER" id="PTHR40111:SF1">
    <property type="entry name" value="CEPHALOSPORIN-C DEACETYLASE"/>
    <property type="match status" value="1"/>
</dbReference>
<dbReference type="InterPro" id="IPR008391">
    <property type="entry name" value="AXE1_dom"/>
</dbReference>
<dbReference type="GO" id="GO:0005976">
    <property type="term" value="P:polysaccharide metabolic process"/>
    <property type="evidence" value="ECO:0007669"/>
    <property type="project" value="TreeGrafter"/>
</dbReference>
<dbReference type="RefSeq" id="WP_255039772.1">
    <property type="nucleotide sequence ID" value="NZ_RJUF01000194.1"/>
</dbReference>
<proteinExistence type="predicted"/>
<evidence type="ECO:0000313" key="4">
    <source>
        <dbReference type="Proteomes" id="UP001204144"/>
    </source>
</evidence>
<dbReference type="PANTHER" id="PTHR40111">
    <property type="entry name" value="CEPHALOSPORIN-C DEACETYLASE"/>
    <property type="match status" value="1"/>
</dbReference>
<dbReference type="InterPro" id="IPR039069">
    <property type="entry name" value="CE7"/>
</dbReference>
<dbReference type="AlphaFoldDB" id="A0AAE3H718"/>
<name>A0AAE3H718_9BACT</name>
<accession>A0AAE3H718</accession>
<dbReference type="SUPFAM" id="SSF53474">
    <property type="entry name" value="alpha/beta-Hydrolases"/>
    <property type="match status" value="1"/>
</dbReference>
<reference evidence="3 4" key="1">
    <citation type="submission" date="2018-11" db="EMBL/GenBank/DDBJ databases">
        <title>Novel bacteria species description.</title>
        <authorList>
            <person name="Han J.-H."/>
        </authorList>
    </citation>
    <scope>NUCLEOTIDE SEQUENCE [LARGE SCALE GENOMIC DNA]</scope>
    <source>
        <strain evidence="3 4">KCTC23259</strain>
    </source>
</reference>
<sequence>MHKKIFLSFFFIFNAYFFGVAQPTEKIIKVIVAPDHTDWTYKVGEKAKFTVSVLQNGNLVKNAKVRYEIGPEKMEPTKKETLILATGSQTFEAGTMSTAGFLRCTALAEIDGKEYRNLATAGFNPTDIQPTVDNPTDFDAFWNEAKNELSKIPLDAKMTLLPERCTEKVNVYHVNIQNFAIGTRLYGILCVPKKKGKYPALLQVPGAGVRPYSGDISNAEKGIITLQIGIHGIPVNLDPQVYADLGRGILNGYPNYNLDDKNRFFYKRVYLGCVRANDFLVSLPQFDGKNLAVTGGSQGGALSIVTAALDARVKWLGAFYPAISDVTGYLNGRAGGWPHYFDKNGFAFNNKKEKIETVGYYDVVNFARRLSQPGIYSWGYNDETCPPTSMYASYNVIKAPKELFLALETGHWTYPEQQEKVTNWLISKLKE</sequence>
<protein>
    <submittedName>
        <fullName evidence="3">Acetylxylan esterase</fullName>
    </submittedName>
</protein>